<comment type="similarity">
    <text evidence="1">Belongs to the ustYa family.</text>
</comment>
<organism evidence="3 4">
    <name type="scientific">Galerina marginata (strain CBS 339.88)</name>
    <dbReference type="NCBI Taxonomy" id="685588"/>
    <lineage>
        <taxon>Eukaryota</taxon>
        <taxon>Fungi</taxon>
        <taxon>Dikarya</taxon>
        <taxon>Basidiomycota</taxon>
        <taxon>Agaricomycotina</taxon>
        <taxon>Agaricomycetes</taxon>
        <taxon>Agaricomycetidae</taxon>
        <taxon>Agaricales</taxon>
        <taxon>Agaricineae</taxon>
        <taxon>Strophariaceae</taxon>
        <taxon>Galerina</taxon>
    </lineage>
</organism>
<keyword evidence="2" id="KW-0812">Transmembrane</keyword>
<gene>
    <name evidence="3" type="ORF">GALMADRAFT_138627</name>
</gene>
<name>A0A067T5D2_GALM3</name>
<proteinExistence type="inferred from homology"/>
<dbReference type="AlphaFoldDB" id="A0A067T5D2"/>
<accession>A0A067T5D2</accession>
<keyword evidence="4" id="KW-1185">Reference proteome</keyword>
<dbReference type="Pfam" id="PF11807">
    <property type="entry name" value="UstYa"/>
    <property type="match status" value="1"/>
</dbReference>
<keyword evidence="2" id="KW-1133">Transmembrane helix</keyword>
<sequence>MLEQMDEENSVTETLLGQHYSPGKRAKLSGYKLWLEYWAYFTHTALLVLCAFLFSLWLHARSECQKAVYSPANVAVEYHNDLTMFNGTLDYPSIYRGYPTAETDAAWRRISTDGK</sequence>
<evidence type="ECO:0000313" key="3">
    <source>
        <dbReference type="EMBL" id="KDR77532.1"/>
    </source>
</evidence>
<feature type="transmembrane region" description="Helical" evidence="2">
    <location>
        <begin position="37"/>
        <end position="58"/>
    </location>
</feature>
<reference evidence="4" key="1">
    <citation type="journal article" date="2014" name="Proc. Natl. Acad. Sci. U.S.A.">
        <title>Extensive sampling of basidiomycete genomes demonstrates inadequacy of the white-rot/brown-rot paradigm for wood decay fungi.</title>
        <authorList>
            <person name="Riley R."/>
            <person name="Salamov A.A."/>
            <person name="Brown D.W."/>
            <person name="Nagy L.G."/>
            <person name="Floudas D."/>
            <person name="Held B.W."/>
            <person name="Levasseur A."/>
            <person name="Lombard V."/>
            <person name="Morin E."/>
            <person name="Otillar R."/>
            <person name="Lindquist E.A."/>
            <person name="Sun H."/>
            <person name="LaButti K.M."/>
            <person name="Schmutz J."/>
            <person name="Jabbour D."/>
            <person name="Luo H."/>
            <person name="Baker S.E."/>
            <person name="Pisabarro A.G."/>
            <person name="Walton J.D."/>
            <person name="Blanchette R.A."/>
            <person name="Henrissat B."/>
            <person name="Martin F."/>
            <person name="Cullen D."/>
            <person name="Hibbett D.S."/>
            <person name="Grigoriev I.V."/>
        </authorList>
    </citation>
    <scope>NUCLEOTIDE SEQUENCE [LARGE SCALE GENOMIC DNA]</scope>
    <source>
        <strain evidence="4">CBS 339.88</strain>
    </source>
</reference>
<dbReference type="InterPro" id="IPR021765">
    <property type="entry name" value="UstYa-like"/>
</dbReference>
<dbReference type="GO" id="GO:0043386">
    <property type="term" value="P:mycotoxin biosynthetic process"/>
    <property type="evidence" value="ECO:0007669"/>
    <property type="project" value="InterPro"/>
</dbReference>
<evidence type="ECO:0000256" key="2">
    <source>
        <dbReference type="SAM" id="Phobius"/>
    </source>
</evidence>
<dbReference type="Proteomes" id="UP000027222">
    <property type="component" value="Unassembled WGS sequence"/>
</dbReference>
<evidence type="ECO:0000256" key="1">
    <source>
        <dbReference type="ARBA" id="ARBA00035112"/>
    </source>
</evidence>
<protein>
    <submittedName>
        <fullName evidence="3">Uncharacterized protein</fullName>
    </submittedName>
</protein>
<dbReference type="OrthoDB" id="2681796at2759"/>
<dbReference type="STRING" id="685588.A0A067T5D2"/>
<dbReference type="EMBL" id="KL142376">
    <property type="protein sequence ID" value="KDR77532.1"/>
    <property type="molecule type" value="Genomic_DNA"/>
</dbReference>
<keyword evidence="2" id="KW-0472">Membrane</keyword>
<dbReference type="HOGENOM" id="CLU_2109213_0_0_1"/>
<evidence type="ECO:0000313" key="4">
    <source>
        <dbReference type="Proteomes" id="UP000027222"/>
    </source>
</evidence>